<reference evidence="2" key="1">
    <citation type="submission" date="2023-03" db="UniProtKB">
        <authorList>
            <consortium name="EnsemblPlants"/>
        </authorList>
    </citation>
    <scope>IDENTIFICATION</scope>
</reference>
<organism evidence="2">
    <name type="scientific">Cucumis melo</name>
    <name type="common">Muskmelon</name>
    <dbReference type="NCBI Taxonomy" id="3656"/>
    <lineage>
        <taxon>Eukaryota</taxon>
        <taxon>Viridiplantae</taxon>
        <taxon>Streptophyta</taxon>
        <taxon>Embryophyta</taxon>
        <taxon>Tracheophyta</taxon>
        <taxon>Spermatophyta</taxon>
        <taxon>Magnoliopsida</taxon>
        <taxon>eudicotyledons</taxon>
        <taxon>Gunneridae</taxon>
        <taxon>Pentapetalae</taxon>
        <taxon>rosids</taxon>
        <taxon>fabids</taxon>
        <taxon>Cucurbitales</taxon>
        <taxon>Cucurbitaceae</taxon>
        <taxon>Benincaseae</taxon>
        <taxon>Cucumis</taxon>
    </lineage>
</organism>
<keyword evidence="1" id="KW-0812">Transmembrane</keyword>
<dbReference type="Gramene" id="MELO3C032054.2.1">
    <property type="protein sequence ID" value="MELO3C032054.2.1"/>
    <property type="gene ID" value="MELO3C032054.2"/>
</dbReference>
<feature type="transmembrane region" description="Helical" evidence="1">
    <location>
        <begin position="6"/>
        <end position="32"/>
    </location>
</feature>
<dbReference type="AlphaFoldDB" id="A0A9I9ECZ5"/>
<keyword evidence="1" id="KW-0472">Membrane</keyword>
<proteinExistence type="predicted"/>
<name>A0A9I9ECZ5_CUCME</name>
<accession>A0A9I9ECZ5</accession>
<protein>
    <submittedName>
        <fullName evidence="2">Uncharacterized protein</fullName>
    </submittedName>
</protein>
<evidence type="ECO:0000313" key="2">
    <source>
        <dbReference type="EnsemblPlants" id="MELO3C032054.2.1"/>
    </source>
</evidence>
<sequence length="59" mass="6449">MATAPAVMIPAAVAMMIMMLIPTACGGAFTFFKPLNNHTSGEYFYKYLKEGIPFLQMLG</sequence>
<keyword evidence="1" id="KW-1133">Transmembrane helix</keyword>
<evidence type="ECO:0000256" key="1">
    <source>
        <dbReference type="SAM" id="Phobius"/>
    </source>
</evidence>
<dbReference type="EnsemblPlants" id="MELO3C032054.2.1">
    <property type="protein sequence ID" value="MELO3C032054.2.1"/>
    <property type="gene ID" value="MELO3C032054.2"/>
</dbReference>